<dbReference type="GO" id="GO:0022857">
    <property type="term" value="F:transmembrane transporter activity"/>
    <property type="evidence" value="ECO:0007669"/>
    <property type="project" value="InterPro"/>
</dbReference>
<dbReference type="GeneID" id="87887014"/>
<dbReference type="InterPro" id="IPR020846">
    <property type="entry name" value="MFS_dom"/>
</dbReference>
<organism evidence="7 8">
    <name type="scientific">Chaetomium strumarium</name>
    <dbReference type="NCBI Taxonomy" id="1170767"/>
    <lineage>
        <taxon>Eukaryota</taxon>
        <taxon>Fungi</taxon>
        <taxon>Dikarya</taxon>
        <taxon>Ascomycota</taxon>
        <taxon>Pezizomycotina</taxon>
        <taxon>Sordariomycetes</taxon>
        <taxon>Sordariomycetidae</taxon>
        <taxon>Sordariales</taxon>
        <taxon>Chaetomiaceae</taxon>
        <taxon>Chaetomium</taxon>
    </lineage>
</organism>
<evidence type="ECO:0000256" key="1">
    <source>
        <dbReference type="ARBA" id="ARBA00004141"/>
    </source>
</evidence>
<evidence type="ECO:0000256" key="5">
    <source>
        <dbReference type="SAM" id="Phobius"/>
    </source>
</evidence>
<evidence type="ECO:0000259" key="6">
    <source>
        <dbReference type="PROSITE" id="PS50850"/>
    </source>
</evidence>
<evidence type="ECO:0000256" key="3">
    <source>
        <dbReference type="ARBA" id="ARBA00022989"/>
    </source>
</evidence>
<name>A0AAJ0M540_9PEZI</name>
<keyword evidence="2 5" id="KW-0812">Transmembrane</keyword>
<proteinExistence type="predicted"/>
<comment type="caution">
    <text evidence="7">The sequence shown here is derived from an EMBL/GenBank/DDBJ whole genome shotgun (WGS) entry which is preliminary data.</text>
</comment>
<dbReference type="RefSeq" id="XP_062725173.1">
    <property type="nucleotide sequence ID" value="XM_062868185.1"/>
</dbReference>
<gene>
    <name evidence="7" type="ORF">B0T15DRAFT_515379</name>
</gene>
<keyword evidence="4 5" id="KW-0472">Membrane</keyword>
<evidence type="ECO:0000256" key="2">
    <source>
        <dbReference type="ARBA" id="ARBA00022692"/>
    </source>
</evidence>
<dbReference type="PROSITE" id="PS50850">
    <property type="entry name" value="MFS"/>
    <property type="match status" value="1"/>
</dbReference>
<keyword evidence="3 5" id="KW-1133">Transmembrane helix</keyword>
<feature type="transmembrane region" description="Helical" evidence="5">
    <location>
        <begin position="12"/>
        <end position="32"/>
    </location>
</feature>
<dbReference type="AlphaFoldDB" id="A0AAJ0M540"/>
<evidence type="ECO:0000313" key="8">
    <source>
        <dbReference type="Proteomes" id="UP001273166"/>
    </source>
</evidence>
<keyword evidence="8" id="KW-1185">Reference proteome</keyword>
<dbReference type="EMBL" id="JAUDZG010000001">
    <property type="protein sequence ID" value="KAK3309393.1"/>
    <property type="molecule type" value="Genomic_DNA"/>
</dbReference>
<dbReference type="Gene3D" id="1.20.1720.10">
    <property type="entry name" value="Multidrug resistance protein D"/>
    <property type="match status" value="1"/>
</dbReference>
<reference evidence="7" key="2">
    <citation type="submission" date="2023-06" db="EMBL/GenBank/DDBJ databases">
        <authorList>
            <consortium name="Lawrence Berkeley National Laboratory"/>
            <person name="Mondo S.J."/>
            <person name="Hensen N."/>
            <person name="Bonometti L."/>
            <person name="Westerberg I."/>
            <person name="Brannstrom I.O."/>
            <person name="Guillou S."/>
            <person name="Cros-Aarteil S."/>
            <person name="Calhoun S."/>
            <person name="Haridas S."/>
            <person name="Kuo A."/>
            <person name="Pangilinan J."/>
            <person name="Riley R."/>
            <person name="Labutti K."/>
            <person name="Andreopoulos B."/>
            <person name="Lipzen A."/>
            <person name="Chen C."/>
            <person name="Yanf M."/>
            <person name="Daum C."/>
            <person name="Ng V."/>
            <person name="Clum A."/>
            <person name="Steindorff A."/>
            <person name="Ohm R."/>
            <person name="Martin F."/>
            <person name="Silar P."/>
            <person name="Natvig D."/>
            <person name="Lalanne C."/>
            <person name="Gautier V."/>
            <person name="Ament-Velasquez S.L."/>
            <person name="Kruys A."/>
            <person name="Hutchinson M.I."/>
            <person name="Powell A.J."/>
            <person name="Barry K."/>
            <person name="Miller A.N."/>
            <person name="Grigoriev I.V."/>
            <person name="Debuchy R."/>
            <person name="Gladieux P."/>
            <person name="Thoren M.H."/>
            <person name="Johannesson H."/>
        </authorList>
    </citation>
    <scope>NUCLEOTIDE SEQUENCE</scope>
    <source>
        <strain evidence="7">CBS 333.67</strain>
    </source>
</reference>
<sequence length="68" mass="7479">MGNAADRFGRRPVFLVALVVYFAANIGLALQSNFVSFFVFRMLQSAGISGTFIIAYGVRSPRRLVHPS</sequence>
<dbReference type="InterPro" id="IPR005829">
    <property type="entry name" value="Sugar_transporter_CS"/>
</dbReference>
<dbReference type="SUPFAM" id="SSF103473">
    <property type="entry name" value="MFS general substrate transporter"/>
    <property type="match status" value="1"/>
</dbReference>
<reference evidence="7" key="1">
    <citation type="journal article" date="2023" name="Mol. Phylogenet. Evol.">
        <title>Genome-scale phylogeny and comparative genomics of the fungal order Sordariales.</title>
        <authorList>
            <person name="Hensen N."/>
            <person name="Bonometti L."/>
            <person name="Westerberg I."/>
            <person name="Brannstrom I.O."/>
            <person name="Guillou S."/>
            <person name="Cros-Aarteil S."/>
            <person name="Calhoun S."/>
            <person name="Haridas S."/>
            <person name="Kuo A."/>
            <person name="Mondo S."/>
            <person name="Pangilinan J."/>
            <person name="Riley R."/>
            <person name="LaButti K."/>
            <person name="Andreopoulos B."/>
            <person name="Lipzen A."/>
            <person name="Chen C."/>
            <person name="Yan M."/>
            <person name="Daum C."/>
            <person name="Ng V."/>
            <person name="Clum A."/>
            <person name="Steindorff A."/>
            <person name="Ohm R.A."/>
            <person name="Martin F."/>
            <person name="Silar P."/>
            <person name="Natvig D.O."/>
            <person name="Lalanne C."/>
            <person name="Gautier V."/>
            <person name="Ament-Velasquez S.L."/>
            <person name="Kruys A."/>
            <person name="Hutchinson M.I."/>
            <person name="Powell A.J."/>
            <person name="Barry K."/>
            <person name="Miller A.N."/>
            <person name="Grigoriev I.V."/>
            <person name="Debuchy R."/>
            <person name="Gladieux P."/>
            <person name="Hiltunen Thoren M."/>
            <person name="Johannesson H."/>
        </authorList>
    </citation>
    <scope>NUCLEOTIDE SEQUENCE</scope>
    <source>
        <strain evidence="7">CBS 333.67</strain>
    </source>
</reference>
<protein>
    <recommendedName>
        <fullName evidence="6">Major facilitator superfamily (MFS) profile domain-containing protein</fullName>
    </recommendedName>
</protein>
<comment type="subcellular location">
    <subcellularLocation>
        <location evidence="1">Membrane</location>
        <topology evidence="1">Multi-pass membrane protein</topology>
    </subcellularLocation>
</comment>
<feature type="transmembrane region" description="Helical" evidence="5">
    <location>
        <begin position="38"/>
        <end position="58"/>
    </location>
</feature>
<dbReference type="PROSITE" id="PS00216">
    <property type="entry name" value="SUGAR_TRANSPORT_1"/>
    <property type="match status" value="1"/>
</dbReference>
<evidence type="ECO:0000313" key="7">
    <source>
        <dbReference type="EMBL" id="KAK3309393.1"/>
    </source>
</evidence>
<feature type="domain" description="Major facilitator superfamily (MFS) profile" evidence="6">
    <location>
        <begin position="1"/>
        <end position="68"/>
    </location>
</feature>
<dbReference type="GO" id="GO:0016020">
    <property type="term" value="C:membrane"/>
    <property type="evidence" value="ECO:0007669"/>
    <property type="project" value="UniProtKB-SubCell"/>
</dbReference>
<dbReference type="Proteomes" id="UP001273166">
    <property type="component" value="Unassembled WGS sequence"/>
</dbReference>
<accession>A0AAJ0M540</accession>
<dbReference type="InterPro" id="IPR036259">
    <property type="entry name" value="MFS_trans_sf"/>
</dbReference>
<evidence type="ECO:0000256" key="4">
    <source>
        <dbReference type="ARBA" id="ARBA00023136"/>
    </source>
</evidence>